<feature type="transmembrane region" description="Helical" evidence="1">
    <location>
        <begin position="360"/>
        <end position="379"/>
    </location>
</feature>
<dbReference type="InterPro" id="IPR004711">
    <property type="entry name" value="Benzoate_Transporter"/>
</dbReference>
<protein>
    <submittedName>
        <fullName evidence="2">Benzoate transporter</fullName>
    </submittedName>
</protein>
<feature type="transmembrane region" description="Helical" evidence="1">
    <location>
        <begin position="172"/>
        <end position="191"/>
    </location>
</feature>
<comment type="caution">
    <text evidence="2">The sequence shown here is derived from an EMBL/GenBank/DDBJ whole genome shotgun (WGS) entry which is preliminary data.</text>
</comment>
<dbReference type="NCBIfam" id="TIGR00843">
    <property type="entry name" value="benE"/>
    <property type="match status" value="1"/>
</dbReference>
<keyword evidence="1" id="KW-0812">Transmembrane</keyword>
<dbReference type="AlphaFoldDB" id="A0A2T3KTT4"/>
<dbReference type="GO" id="GO:0042925">
    <property type="term" value="F:benzoate transmembrane transporter activity"/>
    <property type="evidence" value="ECO:0007669"/>
    <property type="project" value="InterPro"/>
</dbReference>
<organism evidence="2 3">
    <name type="scientific">Photobacterium leiognathi subsp. mandapamensis</name>
    <name type="common">Photobacterium mandapamensis</name>
    <dbReference type="NCBI Taxonomy" id="48408"/>
    <lineage>
        <taxon>Bacteria</taxon>
        <taxon>Pseudomonadati</taxon>
        <taxon>Pseudomonadota</taxon>
        <taxon>Gammaproteobacteria</taxon>
        <taxon>Vibrionales</taxon>
        <taxon>Vibrionaceae</taxon>
        <taxon>Photobacterium</taxon>
    </lineage>
</organism>
<feature type="transmembrane region" description="Helical" evidence="1">
    <location>
        <begin position="93"/>
        <end position="110"/>
    </location>
</feature>
<keyword evidence="1" id="KW-0472">Membrane</keyword>
<feature type="transmembrane region" description="Helical" evidence="1">
    <location>
        <begin position="12"/>
        <end position="33"/>
    </location>
</feature>
<evidence type="ECO:0000313" key="2">
    <source>
        <dbReference type="EMBL" id="PSV10046.1"/>
    </source>
</evidence>
<feature type="transmembrane region" description="Helical" evidence="1">
    <location>
        <begin position="322"/>
        <end position="340"/>
    </location>
</feature>
<evidence type="ECO:0000256" key="1">
    <source>
        <dbReference type="SAM" id="Phobius"/>
    </source>
</evidence>
<gene>
    <name evidence="2" type="ORF">C0W93_12900</name>
</gene>
<dbReference type="Pfam" id="PF03594">
    <property type="entry name" value="BenE"/>
    <property type="match status" value="1"/>
</dbReference>
<feature type="transmembrane region" description="Helical" evidence="1">
    <location>
        <begin position="246"/>
        <end position="274"/>
    </location>
</feature>
<accession>A0A2T3KTT4</accession>
<dbReference type="RefSeq" id="WP_107185335.1">
    <property type="nucleotide sequence ID" value="NZ_JAWQGC010000001.1"/>
</dbReference>
<feature type="transmembrane region" description="Helical" evidence="1">
    <location>
        <begin position="294"/>
        <end position="315"/>
    </location>
</feature>
<sequence length="399" mass="43266">MSKLRFNLSHISAGAIAVLVAYTSSVILVIHALTEMGLTQGQINSWLFALGLIMGITTIIYSFYCKVPVLTAWSTPGAAFLITAVEGYSATDVVGAFVVCGLLTFITGLIRPLSLALQRIPSPITSALLCGVILPICLSGFTQLNTHPMMFLLLFNVYIVAKRFIPRYSMLLTLLVSVGIALYFNTLNTASMHLAMPRFYWLTPSFDIESIINIAIPLYLITMLSQNMAGFAVIQNFQFSAPVRPVLLGTGLINMIAASCGIFTLNLAAITAAICMNDDIDGKHSDRYKAAICAGGVYMLVGMWASVVVAVFLSLPEGLADILAGLALLTTLISCFYNAFNKDEYREPAMLTLLITLSGMHLFGISAAIWGVFVGLGYFKFMSGNIIRFNLPIARKRNS</sequence>
<dbReference type="GO" id="GO:0005886">
    <property type="term" value="C:plasma membrane"/>
    <property type="evidence" value="ECO:0007669"/>
    <property type="project" value="TreeGrafter"/>
</dbReference>
<proteinExistence type="predicted"/>
<name>A0A2T3KTT4_PHOLD</name>
<dbReference type="Proteomes" id="UP000240530">
    <property type="component" value="Unassembled WGS sequence"/>
</dbReference>
<dbReference type="EMBL" id="PYNS01000014">
    <property type="protein sequence ID" value="PSV10046.1"/>
    <property type="molecule type" value="Genomic_DNA"/>
</dbReference>
<feature type="transmembrane region" description="Helical" evidence="1">
    <location>
        <begin position="122"/>
        <end position="141"/>
    </location>
</feature>
<dbReference type="PANTHER" id="PTHR30199">
    <property type="entry name" value="MFS FAMILY TRANSPORTER, PREDICTED SUBSTRATE BENZOATE"/>
    <property type="match status" value="1"/>
</dbReference>
<dbReference type="PANTHER" id="PTHR30199:SF0">
    <property type="entry name" value="INNER MEMBRANE PROTEIN YDCO"/>
    <property type="match status" value="1"/>
</dbReference>
<feature type="transmembrane region" description="Helical" evidence="1">
    <location>
        <begin position="45"/>
        <end position="64"/>
    </location>
</feature>
<keyword evidence="1" id="KW-1133">Transmembrane helix</keyword>
<evidence type="ECO:0000313" key="3">
    <source>
        <dbReference type="Proteomes" id="UP000240530"/>
    </source>
</evidence>
<reference evidence="2 3" key="1">
    <citation type="submission" date="2018-03" db="EMBL/GenBank/DDBJ databases">
        <title>Whole genome sequencing of Histamine producing bacteria.</title>
        <authorList>
            <person name="Butler K."/>
        </authorList>
    </citation>
    <scope>NUCLEOTIDE SEQUENCE [LARGE SCALE GENOMIC DNA]</scope>
    <source>
        <strain evidence="2 3">Res.4.1</strain>
    </source>
</reference>